<dbReference type="InterPro" id="IPR051449">
    <property type="entry name" value="ABC-2_transporter_component"/>
</dbReference>
<proteinExistence type="predicted"/>
<keyword evidence="4 6" id="KW-1133">Transmembrane helix</keyword>
<feature type="transmembrane region" description="Helical" evidence="6">
    <location>
        <begin position="283"/>
        <end position="301"/>
    </location>
</feature>
<dbReference type="RefSeq" id="WP_184244925.1">
    <property type="nucleotide sequence ID" value="NZ_BAAACU010000002.1"/>
</dbReference>
<dbReference type="PANTHER" id="PTHR30294:SF29">
    <property type="entry name" value="MULTIDRUG ABC TRANSPORTER PERMEASE YBHS-RELATED"/>
    <property type="match status" value="1"/>
</dbReference>
<dbReference type="GO" id="GO:0005886">
    <property type="term" value="C:plasma membrane"/>
    <property type="evidence" value="ECO:0007669"/>
    <property type="project" value="UniProtKB-SubCell"/>
</dbReference>
<dbReference type="Proteomes" id="UP000572212">
    <property type="component" value="Unassembled WGS sequence"/>
</dbReference>
<accession>A0A841RLM1</accession>
<evidence type="ECO:0000256" key="4">
    <source>
        <dbReference type="ARBA" id="ARBA00022989"/>
    </source>
</evidence>
<reference evidence="8 9" key="1">
    <citation type="submission" date="2020-08" db="EMBL/GenBank/DDBJ databases">
        <title>Genomic Encyclopedia of Type Strains, Phase IV (KMG-IV): sequencing the most valuable type-strain genomes for metagenomic binning, comparative biology and taxonomic classification.</title>
        <authorList>
            <person name="Goeker M."/>
        </authorList>
    </citation>
    <scope>NUCLEOTIDE SEQUENCE [LARGE SCALE GENOMIC DNA]</scope>
    <source>
        <strain evidence="8 9">DSM 11805</strain>
    </source>
</reference>
<dbReference type="Pfam" id="PF12698">
    <property type="entry name" value="ABC2_membrane_3"/>
    <property type="match status" value="1"/>
</dbReference>
<evidence type="ECO:0000313" key="8">
    <source>
        <dbReference type="EMBL" id="MBB6512065.1"/>
    </source>
</evidence>
<evidence type="ECO:0000256" key="2">
    <source>
        <dbReference type="ARBA" id="ARBA00022475"/>
    </source>
</evidence>
<dbReference type="AlphaFoldDB" id="A0A841RLM1"/>
<evidence type="ECO:0000256" key="5">
    <source>
        <dbReference type="ARBA" id="ARBA00023136"/>
    </source>
</evidence>
<feature type="domain" description="ABC-2 type transporter transmembrane" evidence="7">
    <location>
        <begin position="18"/>
        <end position="357"/>
    </location>
</feature>
<evidence type="ECO:0000259" key="7">
    <source>
        <dbReference type="Pfam" id="PF12698"/>
    </source>
</evidence>
<comment type="subcellular location">
    <subcellularLocation>
        <location evidence="1">Cell membrane</location>
        <topology evidence="1">Multi-pass membrane protein</topology>
    </subcellularLocation>
</comment>
<dbReference type="InterPro" id="IPR013525">
    <property type="entry name" value="ABC2_TM"/>
</dbReference>
<dbReference type="GO" id="GO:0140359">
    <property type="term" value="F:ABC-type transporter activity"/>
    <property type="evidence" value="ECO:0007669"/>
    <property type="project" value="InterPro"/>
</dbReference>
<keyword evidence="9" id="KW-1185">Reference proteome</keyword>
<protein>
    <submittedName>
        <fullName evidence="8">ABC-2 type transport system permease protein</fullName>
    </submittedName>
</protein>
<name>A0A841RLM1_9BACI</name>
<feature type="transmembrane region" description="Helical" evidence="6">
    <location>
        <begin position="173"/>
        <end position="194"/>
    </location>
</feature>
<comment type="caution">
    <text evidence="8">The sequence shown here is derived from an EMBL/GenBank/DDBJ whole genome shotgun (WGS) entry which is preliminary data.</text>
</comment>
<keyword evidence="5 6" id="KW-0472">Membrane</keyword>
<feature type="transmembrane region" description="Helical" evidence="6">
    <location>
        <begin position="343"/>
        <end position="361"/>
    </location>
</feature>
<keyword evidence="2" id="KW-1003">Cell membrane</keyword>
<sequence>MSTIFFAQLKKELRRPLFMILLIGASVGVTLLFTGSTQAPMQVAIFSEEVSQDVLDNWEEKLNGNSSFQFETKEAAEALEDVKEGRRDLAIRINNNDYQVVTSSEFPEIAYVEQHVQKAFHEEAMMKAAVSQADNPENMREELEGYLENPPLKIEVSSLKTDDLNNYDIKTQLAFAFALLVAMFLIGFRISNILKDKVTGVRNRILLSPISKTQMYLGYISYSMMIGTIQTLIVFLIFQNFMNYDLGDNFAMLVVITIIFSFSMASIAMLITGMLRTPEQFLAIYPSVIPLLPVISGAYMMPGALTNPVLNFIGDLFPISHAMNAFVEVAFFNPDWIELLKPIVFMLLIGVIAMGIGINLMERRSA</sequence>
<evidence type="ECO:0000313" key="9">
    <source>
        <dbReference type="Proteomes" id="UP000572212"/>
    </source>
</evidence>
<evidence type="ECO:0000256" key="6">
    <source>
        <dbReference type="SAM" id="Phobius"/>
    </source>
</evidence>
<gene>
    <name evidence="8" type="ORF">GGQ92_000846</name>
</gene>
<dbReference type="PANTHER" id="PTHR30294">
    <property type="entry name" value="MEMBRANE COMPONENT OF ABC TRANSPORTER YHHJ-RELATED"/>
    <property type="match status" value="1"/>
</dbReference>
<evidence type="ECO:0000256" key="1">
    <source>
        <dbReference type="ARBA" id="ARBA00004651"/>
    </source>
</evidence>
<evidence type="ECO:0000256" key="3">
    <source>
        <dbReference type="ARBA" id="ARBA00022692"/>
    </source>
</evidence>
<feature type="transmembrane region" description="Helical" evidence="6">
    <location>
        <begin position="16"/>
        <end position="35"/>
    </location>
</feature>
<keyword evidence="3 6" id="KW-0812">Transmembrane</keyword>
<dbReference type="EMBL" id="JACHON010000002">
    <property type="protein sequence ID" value="MBB6512065.1"/>
    <property type="molecule type" value="Genomic_DNA"/>
</dbReference>
<feature type="transmembrane region" description="Helical" evidence="6">
    <location>
        <begin position="250"/>
        <end position="271"/>
    </location>
</feature>
<organism evidence="8 9">
    <name type="scientific">Gracilibacillus halotolerans</name>
    <dbReference type="NCBI Taxonomy" id="74386"/>
    <lineage>
        <taxon>Bacteria</taxon>
        <taxon>Bacillati</taxon>
        <taxon>Bacillota</taxon>
        <taxon>Bacilli</taxon>
        <taxon>Bacillales</taxon>
        <taxon>Bacillaceae</taxon>
        <taxon>Gracilibacillus</taxon>
    </lineage>
</organism>
<feature type="transmembrane region" description="Helical" evidence="6">
    <location>
        <begin position="215"/>
        <end position="238"/>
    </location>
</feature>